<gene>
    <name evidence="2" type="ORF">GPM918_LOCUS8387</name>
    <name evidence="3" type="ORF">SRO942_LOCUS8389</name>
</gene>
<proteinExistence type="predicted"/>
<dbReference type="EMBL" id="CAJOBC010001455">
    <property type="protein sequence ID" value="CAF3679512.1"/>
    <property type="molecule type" value="Genomic_DNA"/>
</dbReference>
<sequence length="105" mass="12485">METSERKALMNSTLVKLPESLHNNQTLFMSTKERAKIRNEELLRTIDKLSNEVDTFLKHEDGGRFTTLKTNYWNMVQKVLPIWQQELDEYETQKKEGELLNNKQQ</sequence>
<evidence type="ECO:0000313" key="2">
    <source>
        <dbReference type="EMBL" id="CAF0896169.1"/>
    </source>
</evidence>
<dbReference type="Proteomes" id="UP000681722">
    <property type="component" value="Unassembled WGS sequence"/>
</dbReference>
<dbReference type="Pfam" id="PF15134">
    <property type="entry name" value="CEP15-like"/>
    <property type="match status" value="1"/>
</dbReference>
<evidence type="ECO:0000256" key="1">
    <source>
        <dbReference type="SAM" id="Coils"/>
    </source>
</evidence>
<keyword evidence="4" id="KW-1185">Reference proteome</keyword>
<dbReference type="Proteomes" id="UP000663829">
    <property type="component" value="Unassembled WGS sequence"/>
</dbReference>
<accession>A0A813ZBR2</accession>
<evidence type="ECO:0000313" key="3">
    <source>
        <dbReference type="EMBL" id="CAF3679512.1"/>
    </source>
</evidence>
<dbReference type="OrthoDB" id="9981787at2759"/>
<protein>
    <submittedName>
        <fullName evidence="2">Uncharacterized protein</fullName>
    </submittedName>
</protein>
<dbReference type="InterPro" id="IPR028006">
    <property type="entry name" value="CEP15-like"/>
</dbReference>
<evidence type="ECO:0000313" key="4">
    <source>
        <dbReference type="Proteomes" id="UP000663829"/>
    </source>
</evidence>
<reference evidence="2" key="1">
    <citation type="submission" date="2021-02" db="EMBL/GenBank/DDBJ databases">
        <authorList>
            <person name="Nowell W R."/>
        </authorList>
    </citation>
    <scope>NUCLEOTIDE SEQUENCE</scope>
</reference>
<dbReference type="AlphaFoldDB" id="A0A813ZBR2"/>
<name>A0A813ZBR2_9BILA</name>
<comment type="caution">
    <text evidence="2">The sequence shown here is derived from an EMBL/GenBank/DDBJ whole genome shotgun (WGS) entry which is preliminary data.</text>
</comment>
<organism evidence="2 4">
    <name type="scientific">Didymodactylos carnosus</name>
    <dbReference type="NCBI Taxonomy" id="1234261"/>
    <lineage>
        <taxon>Eukaryota</taxon>
        <taxon>Metazoa</taxon>
        <taxon>Spiralia</taxon>
        <taxon>Gnathifera</taxon>
        <taxon>Rotifera</taxon>
        <taxon>Eurotatoria</taxon>
        <taxon>Bdelloidea</taxon>
        <taxon>Philodinida</taxon>
        <taxon>Philodinidae</taxon>
        <taxon>Didymodactylos</taxon>
    </lineage>
</organism>
<keyword evidence="1" id="KW-0175">Coiled coil</keyword>
<dbReference type="EMBL" id="CAJNOQ010001454">
    <property type="protein sequence ID" value="CAF0896169.1"/>
    <property type="molecule type" value="Genomic_DNA"/>
</dbReference>
<feature type="coiled-coil region" evidence="1">
    <location>
        <begin position="32"/>
        <end position="59"/>
    </location>
</feature>